<dbReference type="Pfam" id="PF13472">
    <property type="entry name" value="Lipase_GDSL_2"/>
    <property type="match status" value="1"/>
</dbReference>
<dbReference type="Proteomes" id="UP000004705">
    <property type="component" value="Chromosome"/>
</dbReference>
<sequence length="261" mass="28029">MGPTGYVAIGDSQTEGVGDPDGSGGWRGFADRLAEQLAGLTPDLHYANLAVRGRFARQVRDEQLDVALALRPALVTVVAGMNDLVRPSFSATEVGACLDDMFAELTASGARVATLTFPDLSQLTPILRPLRHRVLDLNASIRTSAARHGVALVDTFGYSVITDSRLWCPDRLHANPVGHARIAAAFAQALGLPGSDDSWSRPLPAGERRTVVSRVADDLGWLARFVGPWVYRRVRGRSSGDHRVAKRPTPIPVIPPTTEPA</sequence>
<dbReference type="RefSeq" id="WP_005443358.1">
    <property type="nucleotide sequence ID" value="NZ_CM001466.1"/>
</dbReference>
<name>H8G409_9PSEU</name>
<dbReference type="HOGENOM" id="CLU_069365_1_0_11"/>
<dbReference type="OrthoDB" id="3465773at2"/>
<feature type="domain" description="SGNH hydrolase-type esterase" evidence="2">
    <location>
        <begin position="8"/>
        <end position="181"/>
    </location>
</feature>
<dbReference type="PANTHER" id="PTHR43784">
    <property type="entry name" value="GDSL-LIKE LIPASE/ACYLHYDROLASE, PUTATIVE (AFU_ORTHOLOGUE AFUA_2G00820)-RELATED"/>
    <property type="match status" value="1"/>
</dbReference>
<dbReference type="Gene3D" id="3.40.50.1110">
    <property type="entry name" value="SGNH hydrolase"/>
    <property type="match status" value="1"/>
</dbReference>
<dbReference type="InterPro" id="IPR036514">
    <property type="entry name" value="SGNH_hydro_sf"/>
</dbReference>
<dbReference type="EMBL" id="CM001466">
    <property type="protein sequence ID" value="EHY90138.1"/>
    <property type="molecule type" value="Genomic_DNA"/>
</dbReference>
<dbReference type="InterPro" id="IPR053140">
    <property type="entry name" value="GDSL_Rv0518-like"/>
</dbReference>
<organism evidence="3 4">
    <name type="scientific">Saccharomonospora azurea NA-128</name>
    <dbReference type="NCBI Taxonomy" id="882081"/>
    <lineage>
        <taxon>Bacteria</taxon>
        <taxon>Bacillati</taxon>
        <taxon>Actinomycetota</taxon>
        <taxon>Actinomycetes</taxon>
        <taxon>Pseudonocardiales</taxon>
        <taxon>Pseudonocardiaceae</taxon>
        <taxon>Saccharomonospora</taxon>
    </lineage>
</organism>
<evidence type="ECO:0000259" key="2">
    <source>
        <dbReference type="Pfam" id="PF13472"/>
    </source>
</evidence>
<dbReference type="AlphaFoldDB" id="H8G409"/>
<gene>
    <name evidence="3" type="ORF">SacazDRAFT_03261</name>
</gene>
<accession>H8G409</accession>
<keyword evidence="4" id="KW-1185">Reference proteome</keyword>
<evidence type="ECO:0000313" key="3">
    <source>
        <dbReference type="EMBL" id="EHY90138.1"/>
    </source>
</evidence>
<protein>
    <submittedName>
        <fullName evidence="3">Lysophospholipase L1-like esterase</fullName>
    </submittedName>
</protein>
<dbReference type="InterPro" id="IPR013830">
    <property type="entry name" value="SGNH_hydro"/>
</dbReference>
<evidence type="ECO:0000313" key="4">
    <source>
        <dbReference type="Proteomes" id="UP000004705"/>
    </source>
</evidence>
<dbReference type="SUPFAM" id="SSF52266">
    <property type="entry name" value="SGNH hydrolase"/>
    <property type="match status" value="1"/>
</dbReference>
<feature type="region of interest" description="Disordered" evidence="1">
    <location>
        <begin position="241"/>
        <end position="261"/>
    </location>
</feature>
<dbReference type="CDD" id="cd01832">
    <property type="entry name" value="SGNH_hydrolase_like_1"/>
    <property type="match status" value="1"/>
</dbReference>
<evidence type="ECO:0000256" key="1">
    <source>
        <dbReference type="SAM" id="MobiDB-lite"/>
    </source>
</evidence>
<proteinExistence type="predicted"/>
<feature type="compositionally biased region" description="Pro residues" evidence="1">
    <location>
        <begin position="249"/>
        <end position="261"/>
    </location>
</feature>
<dbReference type="PANTHER" id="PTHR43784:SF2">
    <property type="entry name" value="GDSL-LIKE LIPASE_ACYLHYDROLASE, PUTATIVE (AFU_ORTHOLOGUE AFUA_2G00820)-RELATED"/>
    <property type="match status" value="1"/>
</dbReference>
<reference evidence="3 4" key="1">
    <citation type="journal article" date="2012" name="Stand. Genomic Sci.">
        <title>Genome sequence of the soil bacterium Saccharomonospora azurea type strain (NA-128(T)).</title>
        <authorList>
            <person name="Klenk H.P."/>
            <person name="Held B."/>
            <person name="Lucas S."/>
            <person name="Lapidus A."/>
            <person name="Copeland A."/>
            <person name="Hammon N."/>
            <person name="Pitluck S."/>
            <person name="Goodwin L.A."/>
            <person name="Han C."/>
            <person name="Tapia R."/>
            <person name="Brambilla E.M."/>
            <person name="Potter G."/>
            <person name="Land M."/>
            <person name="Ivanova N."/>
            <person name="Rohde M."/>
            <person name="Goker M."/>
            <person name="Detter J.C."/>
            <person name="Kyrpides N.C."/>
            <person name="Woyke T."/>
        </authorList>
    </citation>
    <scope>NUCLEOTIDE SEQUENCE [LARGE SCALE GENOMIC DNA]</scope>
    <source>
        <strain evidence="3 4">NA-128</strain>
    </source>
</reference>